<dbReference type="PROSITE" id="PS50949">
    <property type="entry name" value="HTH_GNTR"/>
    <property type="match status" value="2"/>
</dbReference>
<dbReference type="InterPro" id="IPR000524">
    <property type="entry name" value="Tscrpt_reg_HTH_GntR"/>
</dbReference>
<dbReference type="GO" id="GO:0003700">
    <property type="term" value="F:DNA-binding transcription factor activity"/>
    <property type="evidence" value="ECO:0007669"/>
    <property type="project" value="InterPro"/>
</dbReference>
<dbReference type="RefSeq" id="WP_100424811.1">
    <property type="nucleotide sequence ID" value="NZ_PGEX01000001.1"/>
</dbReference>
<comment type="caution">
    <text evidence="5">The sequence shown here is derived from an EMBL/GenBank/DDBJ whole genome shotgun (WGS) entry which is preliminary data.</text>
</comment>
<dbReference type="PANTHER" id="PTHR44846:SF1">
    <property type="entry name" value="MANNOSYL-D-GLYCERATE TRANSPORT_METABOLISM SYSTEM REPRESSOR MNGR-RELATED"/>
    <property type="match status" value="1"/>
</dbReference>
<dbReference type="InterPro" id="IPR036390">
    <property type="entry name" value="WH_DNA-bd_sf"/>
</dbReference>
<sequence length="448" mass="51405">MKNTVIEALLNSPHADGDKLPSVRQLMQYLHTASGTVQSALRELASRGFIYTDPGKGCFWGKRKAVELPPLKPSAQNELSEKFFADVRSGYFSLQGALPSQKELALRYRVSITRMRQFLKDIQQKGMLEREGKSRYFFPKQDERSETEILFITRSTEWGAYSPVSEREMDFLKFVYRTGAEKNLNLRLLGFNEETEQFFDRNGNTKQISEYPNVVGAIVSTLLMQKPFRILSQLQNANFPISIWWEHAALDLPKSFLKKEGWAFFNSTFGKNPGKTVGKYLLQKGIQKIEYISPYHASTWSRDRLKGLEESGLEVIPHVDGKFASPWDFRKLEKDNGPKHTIDLRAKNHEKEILRSLVSEASPEIPWVTVNDETAGLLLELKEEKVLAKTPYMVGFDNSVESYLLRLDSFDFNTEVLAAQMFYHLELGKNDPFKSPHLREISGKIVEK</sequence>
<dbReference type="Gene3D" id="1.10.10.10">
    <property type="entry name" value="Winged helix-like DNA-binding domain superfamily/Winged helix DNA-binding domain"/>
    <property type="match status" value="2"/>
</dbReference>
<name>A0A2M9A530_9BACT</name>
<dbReference type="GO" id="GO:0045892">
    <property type="term" value="P:negative regulation of DNA-templated transcription"/>
    <property type="evidence" value="ECO:0007669"/>
    <property type="project" value="TreeGrafter"/>
</dbReference>
<dbReference type="AlphaFoldDB" id="A0A2M9A530"/>
<accession>A0A2M9A530</accession>
<dbReference type="SUPFAM" id="SSF46785">
    <property type="entry name" value="Winged helix' DNA-binding domain"/>
    <property type="match status" value="2"/>
</dbReference>
<evidence type="ECO:0000256" key="1">
    <source>
        <dbReference type="ARBA" id="ARBA00023015"/>
    </source>
</evidence>
<protein>
    <submittedName>
        <fullName evidence="5">Regulatory GntR family protein</fullName>
    </submittedName>
</protein>
<keyword evidence="2" id="KW-0238">DNA-binding</keyword>
<evidence type="ECO:0000256" key="2">
    <source>
        <dbReference type="ARBA" id="ARBA00023125"/>
    </source>
</evidence>
<dbReference type="GO" id="GO:0003677">
    <property type="term" value="F:DNA binding"/>
    <property type="evidence" value="ECO:0007669"/>
    <property type="project" value="UniProtKB-KW"/>
</dbReference>
<dbReference type="SMART" id="SM00345">
    <property type="entry name" value="HTH_GNTR"/>
    <property type="match status" value="2"/>
</dbReference>
<proteinExistence type="predicted"/>
<dbReference type="Proteomes" id="UP000231134">
    <property type="component" value="Unassembled WGS sequence"/>
</dbReference>
<organism evidence="5 6">
    <name type="scientific">Hallerella succinigenes</name>
    <dbReference type="NCBI Taxonomy" id="1896222"/>
    <lineage>
        <taxon>Bacteria</taxon>
        <taxon>Pseudomonadati</taxon>
        <taxon>Fibrobacterota</taxon>
        <taxon>Fibrobacteria</taxon>
        <taxon>Fibrobacterales</taxon>
        <taxon>Fibrobacteraceae</taxon>
        <taxon>Hallerella</taxon>
    </lineage>
</organism>
<dbReference type="EMBL" id="PGEX01000001">
    <property type="protein sequence ID" value="PJJ40758.1"/>
    <property type="molecule type" value="Genomic_DNA"/>
</dbReference>
<dbReference type="OrthoDB" id="9800850at2"/>
<dbReference type="PANTHER" id="PTHR44846">
    <property type="entry name" value="MANNOSYL-D-GLYCERATE TRANSPORT/METABOLISM SYSTEM REPRESSOR MNGR-RELATED"/>
    <property type="match status" value="1"/>
</dbReference>
<reference evidence="5 6" key="1">
    <citation type="submission" date="2017-11" db="EMBL/GenBank/DDBJ databases">
        <title>Animal gut microbial communities from fecal samples from Wisconsin, USA.</title>
        <authorList>
            <person name="Neumann A."/>
        </authorList>
    </citation>
    <scope>NUCLEOTIDE SEQUENCE [LARGE SCALE GENOMIC DNA]</scope>
    <source>
        <strain evidence="5 6">UWS3</strain>
    </source>
</reference>
<feature type="domain" description="HTH gntR-type" evidence="4">
    <location>
        <begin position="1"/>
        <end position="63"/>
    </location>
</feature>
<dbReference type="Pfam" id="PF00392">
    <property type="entry name" value="GntR"/>
    <property type="match status" value="1"/>
</dbReference>
<gene>
    <name evidence="5" type="ORF">BGX16_0700</name>
</gene>
<keyword evidence="3" id="KW-0804">Transcription</keyword>
<evidence type="ECO:0000259" key="4">
    <source>
        <dbReference type="PROSITE" id="PS50949"/>
    </source>
</evidence>
<dbReference type="InterPro" id="IPR036388">
    <property type="entry name" value="WH-like_DNA-bd_sf"/>
</dbReference>
<evidence type="ECO:0000313" key="6">
    <source>
        <dbReference type="Proteomes" id="UP000231134"/>
    </source>
</evidence>
<feature type="domain" description="HTH gntR-type" evidence="4">
    <location>
        <begin position="73"/>
        <end position="141"/>
    </location>
</feature>
<keyword evidence="6" id="KW-1185">Reference proteome</keyword>
<evidence type="ECO:0000313" key="5">
    <source>
        <dbReference type="EMBL" id="PJJ40758.1"/>
    </source>
</evidence>
<dbReference type="InterPro" id="IPR050679">
    <property type="entry name" value="Bact_HTH_transcr_reg"/>
</dbReference>
<keyword evidence="1" id="KW-0805">Transcription regulation</keyword>
<evidence type="ECO:0000256" key="3">
    <source>
        <dbReference type="ARBA" id="ARBA00023163"/>
    </source>
</evidence>